<feature type="region of interest" description="Disordered" evidence="1">
    <location>
        <begin position="338"/>
        <end position="357"/>
    </location>
</feature>
<dbReference type="EMBL" id="JABZMK010000038">
    <property type="protein sequence ID" value="MBF1129629.1"/>
    <property type="molecule type" value="Genomic_DNA"/>
</dbReference>
<reference evidence="3" key="1">
    <citation type="submission" date="2020-04" db="EMBL/GenBank/DDBJ databases">
        <title>Deep metagenomics examines the oral microbiome during advanced dental caries in children, revealing novel taxa and co-occurrences with host molecules.</title>
        <authorList>
            <person name="Baker J.L."/>
            <person name="Morton J.T."/>
            <person name="Dinis M."/>
            <person name="Alvarez R."/>
            <person name="Tran N.C."/>
            <person name="Knight R."/>
            <person name="Edlund A."/>
        </authorList>
    </citation>
    <scope>NUCLEOTIDE SEQUENCE</scope>
    <source>
        <strain evidence="3">JCVI_32_bin.14</strain>
    </source>
</reference>
<dbReference type="CDD" id="cd03408">
    <property type="entry name" value="SPFH_like_u1"/>
    <property type="match status" value="1"/>
</dbReference>
<feature type="compositionally biased region" description="Pro residues" evidence="1">
    <location>
        <begin position="348"/>
        <end position="357"/>
    </location>
</feature>
<dbReference type="AlphaFoldDB" id="A0A930FPE1"/>
<comment type="caution">
    <text evidence="3">The sequence shown here is derived from an EMBL/GenBank/DDBJ whole genome shotgun (WGS) entry which is preliminary data.</text>
</comment>
<dbReference type="InterPro" id="IPR033880">
    <property type="entry name" value="SPFH_YdjI"/>
</dbReference>
<evidence type="ECO:0000313" key="3">
    <source>
        <dbReference type="EMBL" id="MBF1129629.1"/>
    </source>
</evidence>
<feature type="domain" description="SPFH" evidence="2">
    <location>
        <begin position="52"/>
        <end position="275"/>
    </location>
</feature>
<gene>
    <name evidence="3" type="ORF">HXL70_06245</name>
</gene>
<protein>
    <submittedName>
        <fullName evidence="3">SPFH domain-containing protein</fullName>
    </submittedName>
</protein>
<name>A0A930FPE1_9FIRM</name>
<evidence type="ECO:0000256" key="1">
    <source>
        <dbReference type="SAM" id="MobiDB-lite"/>
    </source>
</evidence>
<accession>A0A930FPE1</accession>
<dbReference type="PANTHER" id="PTHR37826">
    <property type="entry name" value="FLOTILLIN BAND_7_5 DOMAIN PROTEIN"/>
    <property type="match status" value="1"/>
</dbReference>
<dbReference type="Pfam" id="PF13421">
    <property type="entry name" value="Band_7_1"/>
    <property type="match status" value="1"/>
</dbReference>
<sequence>MGLIKAGMGAVGGVLADQWKEFFYCDSMPPDVLMMKGQKRTGGRSSNTGGEDNIISNGSVIAVNNGQCMMIVEQGKVVDLCAEPGEYTYDQSSEPSLFTGGLNKESVIAVFKQMGRRFTFGGDTGKDQRVYFFNTKEIVGNKYGTPSEIPFKVVDADTGLKLSVRIRCFGEYSYKIVDPILFYTNVAGNASDSYERSQIDGQLKSELLTALQPAFAKISAQRIDYTDLAGHTFEIAEALNEVLSKKWTELRGLAIVSFGVNSVKANEEDEAKIQKIQMGMAMSNPAMGAGVLVDAQSDAMRTAAGNEGGMGAAFGFMGMNMAGAAGGMNASNLYGMAGQQQQQMPQQAPAPAPAPAPQPAGWKCAECGTGGNTGKFCANCGKPAPAPAAEWTCAECGTKNTGKFCANCGKPAPAADWTCSECGTQNKGKFCANCGHPRP</sequence>
<dbReference type="PANTHER" id="PTHR37826:SF2">
    <property type="entry name" value="ZINC-RIBBON DOMAIN-CONTAINING PROTEIN"/>
    <property type="match status" value="1"/>
</dbReference>
<evidence type="ECO:0000313" key="4">
    <source>
        <dbReference type="Proteomes" id="UP000757890"/>
    </source>
</evidence>
<organism evidence="3 4">
    <name type="scientific">Dialister invisus</name>
    <dbReference type="NCBI Taxonomy" id="218538"/>
    <lineage>
        <taxon>Bacteria</taxon>
        <taxon>Bacillati</taxon>
        <taxon>Bacillota</taxon>
        <taxon>Negativicutes</taxon>
        <taxon>Veillonellales</taxon>
        <taxon>Veillonellaceae</taxon>
        <taxon>Dialister</taxon>
    </lineage>
</organism>
<evidence type="ECO:0000259" key="2">
    <source>
        <dbReference type="Pfam" id="PF13421"/>
    </source>
</evidence>
<dbReference type="Proteomes" id="UP000757890">
    <property type="component" value="Unassembled WGS sequence"/>
</dbReference>
<proteinExistence type="predicted"/>
<feature type="compositionally biased region" description="Low complexity" evidence="1">
    <location>
        <begin position="338"/>
        <end position="347"/>
    </location>
</feature>
<dbReference type="RefSeq" id="WP_276640069.1">
    <property type="nucleotide sequence ID" value="NZ_CATXWY010000001.1"/>
</dbReference>